<dbReference type="PROSITE" id="PS00139">
    <property type="entry name" value="THIOL_PROTEASE_CYS"/>
    <property type="match status" value="1"/>
</dbReference>
<feature type="region of interest" description="Disordered" evidence="11">
    <location>
        <begin position="1"/>
        <end position="20"/>
    </location>
</feature>
<comment type="function">
    <text evidence="9">Has aminopeptidase activity, shortening substrate peptides sequentially by 1 amino acid. Has bleomycin hydrolase activity, which can protect the cell from the toxic effects of bleomycin. Has homocysteine-thiolactonase activity, protecting the cell against homocysteine toxicity.</text>
</comment>
<name>A0A067SYC8_GALM3</name>
<dbReference type="GO" id="GO:0070005">
    <property type="term" value="F:cysteine-type aminopeptidase activity"/>
    <property type="evidence" value="ECO:0007669"/>
    <property type="project" value="InterPro"/>
</dbReference>
<comment type="subcellular location">
    <subcellularLocation>
        <location evidence="9">Mitochondrion</location>
    </subcellularLocation>
    <subcellularLocation>
        <location evidence="9">Cytoplasm</location>
    </subcellularLocation>
</comment>
<evidence type="ECO:0000313" key="12">
    <source>
        <dbReference type="EMBL" id="KDR75057.1"/>
    </source>
</evidence>
<dbReference type="InterPro" id="IPR038765">
    <property type="entry name" value="Papain-like_cys_pep_sf"/>
</dbReference>
<evidence type="ECO:0000256" key="2">
    <source>
        <dbReference type="ARBA" id="ARBA00012465"/>
    </source>
</evidence>
<reference evidence="13" key="1">
    <citation type="journal article" date="2014" name="Proc. Natl. Acad. Sci. U.S.A.">
        <title>Extensive sampling of basidiomycete genomes demonstrates inadequacy of the white-rot/brown-rot paradigm for wood decay fungi.</title>
        <authorList>
            <person name="Riley R."/>
            <person name="Salamov A.A."/>
            <person name="Brown D.W."/>
            <person name="Nagy L.G."/>
            <person name="Floudas D."/>
            <person name="Held B.W."/>
            <person name="Levasseur A."/>
            <person name="Lombard V."/>
            <person name="Morin E."/>
            <person name="Otillar R."/>
            <person name="Lindquist E.A."/>
            <person name="Sun H."/>
            <person name="LaButti K.M."/>
            <person name="Schmutz J."/>
            <person name="Jabbour D."/>
            <person name="Luo H."/>
            <person name="Baker S.E."/>
            <person name="Pisabarro A.G."/>
            <person name="Walton J.D."/>
            <person name="Blanchette R.A."/>
            <person name="Henrissat B."/>
            <person name="Martin F."/>
            <person name="Cullen D."/>
            <person name="Hibbett D.S."/>
            <person name="Grigoriev I.V."/>
        </authorList>
    </citation>
    <scope>NUCLEOTIDE SEQUENCE [LARGE SCALE GENOMIC DNA]</scope>
    <source>
        <strain evidence="13">CBS 339.88</strain>
    </source>
</reference>
<evidence type="ECO:0000256" key="11">
    <source>
        <dbReference type="SAM" id="MobiDB-lite"/>
    </source>
</evidence>
<dbReference type="GO" id="GO:0005739">
    <property type="term" value="C:mitochondrion"/>
    <property type="evidence" value="ECO:0007669"/>
    <property type="project" value="UniProtKB-SubCell"/>
</dbReference>
<dbReference type="AlphaFoldDB" id="A0A067SYC8"/>
<dbReference type="CDD" id="cd00585">
    <property type="entry name" value="Peptidase_C1B"/>
    <property type="match status" value="1"/>
</dbReference>
<feature type="active site" evidence="10">
    <location>
        <position position="416"/>
    </location>
</feature>
<dbReference type="EC" id="3.4.22.40" evidence="2 9"/>
<protein>
    <recommendedName>
        <fullName evidence="3 9">Cysteine proteinase 1, mitochondrial</fullName>
        <ecNumber evidence="2 9">3.4.22.40</ecNumber>
    </recommendedName>
</protein>
<dbReference type="GO" id="GO:0004197">
    <property type="term" value="F:cysteine-type endopeptidase activity"/>
    <property type="evidence" value="ECO:0007669"/>
    <property type="project" value="UniProtKB-EC"/>
</dbReference>
<evidence type="ECO:0000256" key="10">
    <source>
        <dbReference type="PIRSR" id="PIRSR005700-1"/>
    </source>
</evidence>
<keyword evidence="6 9" id="KW-0788">Thiol protease</keyword>
<dbReference type="PANTHER" id="PTHR10363">
    <property type="entry name" value="BLEOMYCIN HYDROLASE"/>
    <property type="match status" value="1"/>
</dbReference>
<accession>A0A067SYC8</accession>
<keyword evidence="9" id="KW-0963">Cytoplasm</keyword>
<dbReference type="Proteomes" id="UP000027222">
    <property type="component" value="Unassembled WGS sequence"/>
</dbReference>
<dbReference type="HOGENOM" id="CLU_038600_0_1_1"/>
<comment type="similarity">
    <text evidence="9">Belongs to the peptidase C1 family.</text>
</comment>
<evidence type="ECO:0000256" key="6">
    <source>
        <dbReference type="ARBA" id="ARBA00022807"/>
    </source>
</evidence>
<evidence type="ECO:0000256" key="7">
    <source>
        <dbReference type="ARBA" id="ARBA00025347"/>
    </source>
</evidence>
<evidence type="ECO:0000256" key="4">
    <source>
        <dbReference type="ARBA" id="ARBA00022670"/>
    </source>
</evidence>
<dbReference type="PANTHER" id="PTHR10363:SF2">
    <property type="entry name" value="BLEOMYCIN HYDROLASE"/>
    <property type="match status" value="1"/>
</dbReference>
<feature type="active site" evidence="10">
    <location>
        <position position="112"/>
    </location>
</feature>
<proteinExistence type="inferred from homology"/>
<dbReference type="OrthoDB" id="2666448at2759"/>
<feature type="compositionally biased region" description="Polar residues" evidence="11">
    <location>
        <begin position="1"/>
        <end position="16"/>
    </location>
</feature>
<evidence type="ECO:0000256" key="3">
    <source>
        <dbReference type="ARBA" id="ARBA00016900"/>
    </source>
</evidence>
<evidence type="ECO:0000313" key="13">
    <source>
        <dbReference type="Proteomes" id="UP000027222"/>
    </source>
</evidence>
<keyword evidence="4 9" id="KW-0645">Protease</keyword>
<keyword evidence="9" id="KW-0496">Mitochondrion</keyword>
<comment type="function">
    <text evidence="7">The normal physiological role of the enzyme is unknown, but it is not essential for the viability of yeast cells. Has aminopeptidase activity, shortening substrate peptides sequentially by 1 amino acid. Has bleomycin hydrolase activity, which can protect the cell from the toxic effects of bleomycin. Has homocysteine-thiolactonase activity, protecting the cell against homocysteine toxicity. Acts as a repressor in the GAL4 regulatory system, but this does not require either the peptidase or nucleic acid-binding activities.</text>
</comment>
<dbReference type="PIRSF" id="PIRSF005700">
    <property type="entry name" value="PepC"/>
    <property type="match status" value="1"/>
</dbReference>
<dbReference type="GO" id="GO:0043418">
    <property type="term" value="P:homocysteine catabolic process"/>
    <property type="evidence" value="ECO:0007669"/>
    <property type="project" value="TreeGrafter"/>
</dbReference>
<feature type="active site" evidence="10">
    <location>
        <position position="438"/>
    </location>
</feature>
<evidence type="ECO:0000256" key="5">
    <source>
        <dbReference type="ARBA" id="ARBA00022801"/>
    </source>
</evidence>
<dbReference type="Gene3D" id="3.90.70.10">
    <property type="entry name" value="Cysteine proteinases"/>
    <property type="match status" value="1"/>
</dbReference>
<dbReference type="GO" id="GO:0006508">
    <property type="term" value="P:proteolysis"/>
    <property type="evidence" value="ECO:0007669"/>
    <property type="project" value="UniProtKB-KW"/>
</dbReference>
<gene>
    <name evidence="12" type="ORF">GALMADRAFT_69928</name>
</gene>
<sequence>MGNTPSSAIPTPTNTSFDEKDGFMGVSSTLSAMRITDPLSSDGSLTLGQVASWESSASSNSKIKLARTILSQTDLRTVLTSRSARIADQHVFNNTLDFKTGPITNQKSSGRCWLFATTNVIRYGVMKRLKLKDFQLSQSHLFFWDKLNKANYYLELMIENADLPIDDRLITHLSGDLISDGGQWDMVVNLIETYGLVPQSIYPESVHSSLSSPLNALLKTKLREHALILRTLADTLRGAHVREETVIATLRAKKEELIREVYTIMTATLGVPPPPGKKFVWEYIDSDDKVGRWEGSPKDFVEQFASKPYSPVDSFSLINDPRNEYSKLYTVDKLGNIWGGRPILYVNTEIENMKAMVVKLIKAGQPVFFGCDVGKFSDRDAGIMDTALFEYENAFDITLGLSKADRLQICDSAMTHAMVISGVHLDPAGKPVRYKVENSWGETAGKEGYFVMTDAWFDQYVYQVVVPKALAPKELVAVYESDERVVLPAWDPMVRNFTITGPLFRG</sequence>
<dbReference type="STRING" id="685588.A0A067SYC8"/>
<comment type="catalytic activity">
    <reaction evidence="1 9">
        <text>Inactivates bleomycin B2 (a cytotoxic glycometallopeptide) by hydrolysis of a carboxyamide bond of beta-aminoalanine, but also shows general aminopeptidase activity. The specificity varies somewhat with source, but amino acid arylamides of Met, Leu and Ala are preferred.</text>
        <dbReference type="EC" id="3.4.22.40"/>
    </reaction>
</comment>
<keyword evidence="13" id="KW-1185">Reference proteome</keyword>
<evidence type="ECO:0000256" key="8">
    <source>
        <dbReference type="ARBA" id="ARBA00026080"/>
    </source>
</evidence>
<dbReference type="MEROPS" id="C01.085"/>
<evidence type="ECO:0000256" key="1">
    <source>
        <dbReference type="ARBA" id="ARBA00000423"/>
    </source>
</evidence>
<dbReference type="SUPFAM" id="SSF54001">
    <property type="entry name" value="Cysteine proteinases"/>
    <property type="match status" value="1"/>
</dbReference>
<dbReference type="GO" id="GO:0009636">
    <property type="term" value="P:response to toxic substance"/>
    <property type="evidence" value="ECO:0007669"/>
    <property type="project" value="TreeGrafter"/>
</dbReference>
<keyword evidence="5 9" id="KW-0378">Hydrolase</keyword>
<dbReference type="InterPro" id="IPR000169">
    <property type="entry name" value="Pept_cys_AS"/>
</dbReference>
<comment type="subunit">
    <text evidence="8">Homohexamer. Binds to nucleic acids. Binds single-stranded DNA and RNA with higher affinity than double-stranded DNA.</text>
</comment>
<dbReference type="InterPro" id="IPR004134">
    <property type="entry name" value="Peptidase_C1B"/>
</dbReference>
<evidence type="ECO:0000256" key="9">
    <source>
        <dbReference type="PIRNR" id="PIRNR005700"/>
    </source>
</evidence>
<dbReference type="EMBL" id="KL142381">
    <property type="protein sequence ID" value="KDR75057.1"/>
    <property type="molecule type" value="Genomic_DNA"/>
</dbReference>
<dbReference type="Pfam" id="PF03051">
    <property type="entry name" value="Peptidase_C1_2"/>
    <property type="match status" value="1"/>
</dbReference>
<organism evidence="12 13">
    <name type="scientific">Galerina marginata (strain CBS 339.88)</name>
    <dbReference type="NCBI Taxonomy" id="685588"/>
    <lineage>
        <taxon>Eukaryota</taxon>
        <taxon>Fungi</taxon>
        <taxon>Dikarya</taxon>
        <taxon>Basidiomycota</taxon>
        <taxon>Agaricomycotina</taxon>
        <taxon>Agaricomycetes</taxon>
        <taxon>Agaricomycetidae</taxon>
        <taxon>Agaricales</taxon>
        <taxon>Agaricineae</taxon>
        <taxon>Strophariaceae</taxon>
        <taxon>Galerina</taxon>
    </lineage>
</organism>